<comment type="caution">
    <text evidence="1">The sequence shown here is derived from an EMBL/GenBank/DDBJ whole genome shotgun (WGS) entry which is preliminary data.</text>
</comment>
<name>A0ABU6WZ31_9FABA</name>
<dbReference type="Proteomes" id="UP001341840">
    <property type="component" value="Unassembled WGS sequence"/>
</dbReference>
<dbReference type="EMBL" id="JASCZI010183543">
    <property type="protein sequence ID" value="MED6189503.1"/>
    <property type="molecule type" value="Genomic_DNA"/>
</dbReference>
<sequence length="57" mass="6402">MDEADLKRYLSKTETEDDDTIVAVDEGTESHTKLEAVLVLKHEIEPWRGSAEGRTEG</sequence>
<protein>
    <submittedName>
        <fullName evidence="1">Uncharacterized protein</fullName>
    </submittedName>
</protein>
<reference evidence="1 2" key="1">
    <citation type="journal article" date="2023" name="Plants (Basel)">
        <title>Bridging the Gap: Combining Genomics and Transcriptomics Approaches to Understand Stylosanthes scabra, an Orphan Legume from the Brazilian Caatinga.</title>
        <authorList>
            <person name="Ferreira-Neto J.R.C."/>
            <person name="da Silva M.D."/>
            <person name="Binneck E."/>
            <person name="de Melo N.F."/>
            <person name="da Silva R.H."/>
            <person name="de Melo A.L.T.M."/>
            <person name="Pandolfi V."/>
            <person name="Bustamante F.O."/>
            <person name="Brasileiro-Vidal A.C."/>
            <person name="Benko-Iseppon A.M."/>
        </authorList>
    </citation>
    <scope>NUCLEOTIDE SEQUENCE [LARGE SCALE GENOMIC DNA]</scope>
    <source>
        <tissue evidence="1">Leaves</tissue>
    </source>
</reference>
<gene>
    <name evidence="1" type="ORF">PIB30_096572</name>
</gene>
<keyword evidence="2" id="KW-1185">Reference proteome</keyword>
<proteinExistence type="predicted"/>
<evidence type="ECO:0000313" key="1">
    <source>
        <dbReference type="EMBL" id="MED6189503.1"/>
    </source>
</evidence>
<accession>A0ABU6WZ31</accession>
<evidence type="ECO:0000313" key="2">
    <source>
        <dbReference type="Proteomes" id="UP001341840"/>
    </source>
</evidence>
<organism evidence="1 2">
    <name type="scientific">Stylosanthes scabra</name>
    <dbReference type="NCBI Taxonomy" id="79078"/>
    <lineage>
        <taxon>Eukaryota</taxon>
        <taxon>Viridiplantae</taxon>
        <taxon>Streptophyta</taxon>
        <taxon>Embryophyta</taxon>
        <taxon>Tracheophyta</taxon>
        <taxon>Spermatophyta</taxon>
        <taxon>Magnoliopsida</taxon>
        <taxon>eudicotyledons</taxon>
        <taxon>Gunneridae</taxon>
        <taxon>Pentapetalae</taxon>
        <taxon>rosids</taxon>
        <taxon>fabids</taxon>
        <taxon>Fabales</taxon>
        <taxon>Fabaceae</taxon>
        <taxon>Papilionoideae</taxon>
        <taxon>50 kb inversion clade</taxon>
        <taxon>dalbergioids sensu lato</taxon>
        <taxon>Dalbergieae</taxon>
        <taxon>Pterocarpus clade</taxon>
        <taxon>Stylosanthes</taxon>
    </lineage>
</organism>